<reference evidence="2" key="1">
    <citation type="submission" date="2023-06" db="EMBL/GenBank/DDBJ databases">
        <title>MT1 and MT2 Draft Genomes of Novel Species.</title>
        <authorList>
            <person name="Venkateswaran K."/>
        </authorList>
    </citation>
    <scope>NUCLEOTIDE SEQUENCE</scope>
    <source>
        <strain evidence="2">F6_8S_P_1B</strain>
    </source>
</reference>
<evidence type="ECO:0000256" key="1">
    <source>
        <dbReference type="SAM" id="Phobius"/>
    </source>
</evidence>
<keyword evidence="1" id="KW-0472">Membrane</keyword>
<keyword evidence="1" id="KW-1133">Transmembrane helix</keyword>
<dbReference type="EMBL" id="JAROCF010000001">
    <property type="protein sequence ID" value="MDN4614272.1"/>
    <property type="molecule type" value="Genomic_DNA"/>
</dbReference>
<name>A0ABT8KB43_9MICO</name>
<feature type="transmembrane region" description="Helical" evidence="1">
    <location>
        <begin position="12"/>
        <end position="35"/>
    </location>
</feature>
<sequence>MTQETTLRPHRHLFLRGILAVVALTTPVFAVLYWLTIPNGPWPSVLAGQLLVLAATILGVQSFLATAVELTESGVRVRDGLGRTREVRSSDVATTHIVQLYDGSTLDTLPQLFATDAEGRTLLRMRGQFWAPRDLERVAEQLEAPISRPEESMTFAQLRRRCPRMLPWYERLPRLG</sequence>
<evidence type="ECO:0000313" key="2">
    <source>
        <dbReference type="EMBL" id="MDN4614272.1"/>
    </source>
</evidence>
<evidence type="ECO:0008006" key="4">
    <source>
        <dbReference type="Google" id="ProtNLM"/>
    </source>
</evidence>
<dbReference type="Proteomes" id="UP001174208">
    <property type="component" value="Unassembled WGS sequence"/>
</dbReference>
<keyword evidence="1" id="KW-0812">Transmembrane</keyword>
<comment type="caution">
    <text evidence="2">The sequence shown here is derived from an EMBL/GenBank/DDBJ whole genome shotgun (WGS) entry which is preliminary data.</text>
</comment>
<feature type="transmembrane region" description="Helical" evidence="1">
    <location>
        <begin position="47"/>
        <end position="68"/>
    </location>
</feature>
<proteinExistence type="predicted"/>
<gene>
    <name evidence="2" type="ORF">P5G50_07390</name>
</gene>
<organism evidence="2 3">
    <name type="scientific">Leifsonia williamsii</name>
    <dbReference type="NCBI Taxonomy" id="3035919"/>
    <lineage>
        <taxon>Bacteria</taxon>
        <taxon>Bacillati</taxon>
        <taxon>Actinomycetota</taxon>
        <taxon>Actinomycetes</taxon>
        <taxon>Micrococcales</taxon>
        <taxon>Microbacteriaceae</taxon>
        <taxon>Leifsonia</taxon>
    </lineage>
</organism>
<keyword evidence="3" id="KW-1185">Reference proteome</keyword>
<accession>A0ABT8KB43</accession>
<protein>
    <recommendedName>
        <fullName evidence="4">PH domain-containing protein</fullName>
    </recommendedName>
</protein>
<dbReference type="RefSeq" id="WP_301211373.1">
    <property type="nucleotide sequence ID" value="NZ_JAROCF010000001.1"/>
</dbReference>
<evidence type="ECO:0000313" key="3">
    <source>
        <dbReference type="Proteomes" id="UP001174208"/>
    </source>
</evidence>